<dbReference type="OrthoDB" id="48105at2759"/>
<feature type="region of interest" description="Disordered" evidence="1">
    <location>
        <begin position="271"/>
        <end position="300"/>
    </location>
</feature>
<dbReference type="EMBL" id="KV784356">
    <property type="protein sequence ID" value="OEU18417.1"/>
    <property type="molecule type" value="Genomic_DNA"/>
</dbReference>
<evidence type="ECO:0000313" key="3">
    <source>
        <dbReference type="Proteomes" id="UP000095751"/>
    </source>
</evidence>
<dbReference type="KEGG" id="fcy:FRACYDRAFT_260379"/>
<feature type="compositionally biased region" description="Low complexity" evidence="1">
    <location>
        <begin position="276"/>
        <end position="300"/>
    </location>
</feature>
<evidence type="ECO:0008006" key="4">
    <source>
        <dbReference type="Google" id="ProtNLM"/>
    </source>
</evidence>
<proteinExistence type="predicted"/>
<dbReference type="InParanoid" id="A0A1E7FJU0"/>
<gene>
    <name evidence="2" type="ORF">FRACYDRAFT_260379</name>
</gene>
<feature type="compositionally biased region" description="Basic and acidic residues" evidence="1">
    <location>
        <begin position="173"/>
        <end position="189"/>
    </location>
</feature>
<feature type="region of interest" description="Disordered" evidence="1">
    <location>
        <begin position="104"/>
        <end position="140"/>
    </location>
</feature>
<name>A0A1E7FJU0_9STRA</name>
<sequence length="465" mass="52696">MIMRRATTLSPLWRRKILSSSSPTVNNRNIFPSISTLSSSATLINQQQQQPAVSFVSAVKSRSYHHYTHHQHQQRFFSWEYYSALTAATAASAVLLATTTSFSTTTTRCDDDDDDNNSNNNKSNEIETDTEIDPYDNLPEKDEPTNCSICLTYRQGPCRPYWRKVEACTKENEEKIKQEEEEEDSKKENNEEEEDQRSSDPKCFKYMMPWIDCASRYRNLYNLIEMDMNFTEGVKDLEATSLHFDWSSGMEPNIDWTNYRSHVLLADIDDGDVSESSESNSNQESQTQLPQLSSSPNYATGTTTATTLWKTFDTTLGDPELITVEAKVPATMGSGILECAYALDQNNNVIGFAYGTKPSDAVAVQQQQQINEENDNKDETEMEMVPLGIKLAASRTEYVTLAASYTYPSPVGNKEKKDNGVESHLYKSQSLFLDVESKKQQIAPTTTPTPKRPEIKTERYNVRKE</sequence>
<keyword evidence="3" id="KW-1185">Reference proteome</keyword>
<accession>A0A1E7FJU0</accession>
<feature type="region of interest" description="Disordered" evidence="1">
    <location>
        <begin position="437"/>
        <end position="465"/>
    </location>
</feature>
<evidence type="ECO:0000256" key="1">
    <source>
        <dbReference type="SAM" id="MobiDB-lite"/>
    </source>
</evidence>
<reference evidence="2 3" key="1">
    <citation type="submission" date="2016-09" db="EMBL/GenBank/DDBJ databases">
        <title>Extensive genetic diversity and differential bi-allelic expression allows diatom success in the polar Southern Ocean.</title>
        <authorList>
            <consortium name="DOE Joint Genome Institute"/>
            <person name="Mock T."/>
            <person name="Otillar R.P."/>
            <person name="Strauss J."/>
            <person name="Dupont C."/>
            <person name="Frickenhaus S."/>
            <person name="Maumus F."/>
            <person name="Mcmullan M."/>
            <person name="Sanges R."/>
            <person name="Schmutz J."/>
            <person name="Toseland A."/>
            <person name="Valas R."/>
            <person name="Veluchamy A."/>
            <person name="Ward B.J."/>
            <person name="Allen A."/>
            <person name="Barry K."/>
            <person name="Falciatore A."/>
            <person name="Ferrante M."/>
            <person name="Fortunato A.E."/>
            <person name="Gloeckner G."/>
            <person name="Gruber A."/>
            <person name="Hipkin R."/>
            <person name="Janech M."/>
            <person name="Kroth P."/>
            <person name="Leese F."/>
            <person name="Lindquist E."/>
            <person name="Lyon B.R."/>
            <person name="Martin J."/>
            <person name="Mayer C."/>
            <person name="Parker M."/>
            <person name="Quesneville H."/>
            <person name="Raymond J."/>
            <person name="Uhlig C."/>
            <person name="Valentin K.U."/>
            <person name="Worden A.Z."/>
            <person name="Armbrust E.V."/>
            <person name="Bowler C."/>
            <person name="Green B."/>
            <person name="Moulton V."/>
            <person name="Van Oosterhout C."/>
            <person name="Grigoriev I."/>
        </authorList>
    </citation>
    <scope>NUCLEOTIDE SEQUENCE [LARGE SCALE GENOMIC DNA]</scope>
    <source>
        <strain evidence="2 3">CCMP1102</strain>
    </source>
</reference>
<evidence type="ECO:0000313" key="2">
    <source>
        <dbReference type="EMBL" id="OEU18417.1"/>
    </source>
</evidence>
<protein>
    <recommendedName>
        <fullName evidence="4">GCK domain-containing protein</fullName>
    </recommendedName>
</protein>
<organism evidence="2 3">
    <name type="scientific">Fragilariopsis cylindrus CCMP1102</name>
    <dbReference type="NCBI Taxonomy" id="635003"/>
    <lineage>
        <taxon>Eukaryota</taxon>
        <taxon>Sar</taxon>
        <taxon>Stramenopiles</taxon>
        <taxon>Ochrophyta</taxon>
        <taxon>Bacillariophyta</taxon>
        <taxon>Bacillariophyceae</taxon>
        <taxon>Bacillariophycidae</taxon>
        <taxon>Bacillariales</taxon>
        <taxon>Bacillariaceae</taxon>
        <taxon>Fragilariopsis</taxon>
    </lineage>
</organism>
<dbReference type="AlphaFoldDB" id="A0A1E7FJU0"/>
<feature type="compositionally biased region" description="Basic and acidic residues" evidence="1">
    <location>
        <begin position="451"/>
        <end position="465"/>
    </location>
</feature>
<feature type="region of interest" description="Disordered" evidence="1">
    <location>
        <begin position="173"/>
        <end position="200"/>
    </location>
</feature>
<feature type="compositionally biased region" description="Polar residues" evidence="1">
    <location>
        <begin position="440"/>
        <end position="449"/>
    </location>
</feature>
<dbReference type="Proteomes" id="UP000095751">
    <property type="component" value="Unassembled WGS sequence"/>
</dbReference>